<name>A0A7C3LWI2_9BACT</name>
<comment type="caution">
    <text evidence="2">The sequence shown here is derived from an EMBL/GenBank/DDBJ whole genome shotgun (WGS) entry which is preliminary data.</text>
</comment>
<feature type="region of interest" description="Disordered" evidence="1">
    <location>
        <begin position="1"/>
        <end position="37"/>
    </location>
</feature>
<proteinExistence type="predicted"/>
<reference evidence="2" key="1">
    <citation type="journal article" date="2020" name="mSystems">
        <title>Genome- and Community-Level Interaction Insights into Carbon Utilization and Element Cycling Functions of Hydrothermarchaeota in Hydrothermal Sediment.</title>
        <authorList>
            <person name="Zhou Z."/>
            <person name="Liu Y."/>
            <person name="Xu W."/>
            <person name="Pan J."/>
            <person name="Luo Z.H."/>
            <person name="Li M."/>
        </authorList>
    </citation>
    <scope>NUCLEOTIDE SEQUENCE [LARGE SCALE GENOMIC DNA]</scope>
    <source>
        <strain evidence="2">SpSt-902</strain>
    </source>
</reference>
<organism evidence="2">
    <name type="scientific">Leptospirillum ferriphilum</name>
    <dbReference type="NCBI Taxonomy" id="178606"/>
    <lineage>
        <taxon>Bacteria</taxon>
        <taxon>Pseudomonadati</taxon>
        <taxon>Nitrospirota</taxon>
        <taxon>Nitrospiria</taxon>
        <taxon>Nitrospirales</taxon>
        <taxon>Nitrospiraceae</taxon>
        <taxon>Leptospirillum</taxon>
    </lineage>
</organism>
<accession>A0A7C3LWI2</accession>
<dbReference type="EMBL" id="DTMM01000082">
    <property type="protein sequence ID" value="HFT93104.1"/>
    <property type="molecule type" value="Genomic_DNA"/>
</dbReference>
<gene>
    <name evidence="2" type="ORF">ENX03_04000</name>
</gene>
<protein>
    <submittedName>
        <fullName evidence="2">Uncharacterized protein</fullName>
    </submittedName>
</protein>
<evidence type="ECO:0000256" key="1">
    <source>
        <dbReference type="SAM" id="MobiDB-lite"/>
    </source>
</evidence>
<feature type="compositionally biased region" description="Basic and acidic residues" evidence="1">
    <location>
        <begin position="1"/>
        <end position="20"/>
    </location>
</feature>
<evidence type="ECO:0000313" key="2">
    <source>
        <dbReference type="EMBL" id="HFT93104.1"/>
    </source>
</evidence>
<dbReference type="AlphaFoldDB" id="A0A7C3LWI2"/>
<sequence>MAHIPGREKTGELDGRDRKGSAPGTRLFIGTTPGVTGNTGFFSATVQGVGHETFPSSERHPS</sequence>